<dbReference type="OrthoDB" id="2985276at2"/>
<evidence type="ECO:0000259" key="2">
    <source>
        <dbReference type="PROSITE" id="PS51272"/>
    </source>
</evidence>
<evidence type="ECO:0000313" key="4">
    <source>
        <dbReference type="Proteomes" id="UP000192790"/>
    </source>
</evidence>
<dbReference type="AlphaFoldDB" id="A0A1W1YJ19"/>
<dbReference type="Gene3D" id="2.60.40.2810">
    <property type="match status" value="1"/>
</dbReference>
<dbReference type="RefSeq" id="WP_143806826.1">
    <property type="nucleotide sequence ID" value="NZ_FWXW01000001.1"/>
</dbReference>
<organism evidence="3 4">
    <name type="scientific">Papillibacter cinnamivorans DSM 12816</name>
    <dbReference type="NCBI Taxonomy" id="1122930"/>
    <lineage>
        <taxon>Bacteria</taxon>
        <taxon>Bacillati</taxon>
        <taxon>Bacillota</taxon>
        <taxon>Clostridia</taxon>
        <taxon>Eubacteriales</taxon>
        <taxon>Oscillospiraceae</taxon>
        <taxon>Papillibacter</taxon>
    </lineage>
</organism>
<evidence type="ECO:0000313" key="3">
    <source>
        <dbReference type="EMBL" id="SMC36116.1"/>
    </source>
</evidence>
<proteinExistence type="predicted"/>
<dbReference type="EMBL" id="FWXW01000001">
    <property type="protein sequence ID" value="SMC36116.1"/>
    <property type="molecule type" value="Genomic_DNA"/>
</dbReference>
<name>A0A1W1YJ19_9FIRM</name>
<keyword evidence="4" id="KW-1185">Reference proteome</keyword>
<gene>
    <name evidence="3" type="ORF">SAMN02745168_0453</name>
</gene>
<accession>A0A1W1YJ19</accession>
<dbReference type="InterPro" id="IPR001119">
    <property type="entry name" value="SLH_dom"/>
</dbReference>
<reference evidence="3 4" key="1">
    <citation type="submission" date="2017-04" db="EMBL/GenBank/DDBJ databases">
        <authorList>
            <person name="Afonso C.L."/>
            <person name="Miller P.J."/>
            <person name="Scott M.A."/>
            <person name="Spackman E."/>
            <person name="Goraichik I."/>
            <person name="Dimitrov K.M."/>
            <person name="Suarez D.L."/>
            <person name="Swayne D.E."/>
        </authorList>
    </citation>
    <scope>NUCLEOTIDE SEQUENCE [LARGE SCALE GENOMIC DNA]</scope>
    <source>
        <strain evidence="3 4">DSM 12816</strain>
    </source>
</reference>
<keyword evidence="1" id="KW-0677">Repeat</keyword>
<evidence type="ECO:0000256" key="1">
    <source>
        <dbReference type="ARBA" id="ARBA00022737"/>
    </source>
</evidence>
<feature type="domain" description="SLH" evidence="2">
    <location>
        <begin position="306"/>
        <end position="373"/>
    </location>
</feature>
<dbReference type="Proteomes" id="UP000192790">
    <property type="component" value="Unassembled WGS sequence"/>
</dbReference>
<dbReference type="Pfam" id="PF00395">
    <property type="entry name" value="SLH"/>
    <property type="match status" value="1"/>
</dbReference>
<sequence length="441" mass="46743">MKEIAKIARRAVPFFLLCAFAVLFITPASAFLFGFGGGDETAVSAFSKNAVSNEAITFEAGDFAAKPAVDSIIITSLPDSETGVLKFASQDVQTGYVVSMSAIEGLKFYPSAADETTTSFTFLPISGGVTGTDPVTVTLHLLTKENSAPVARNLELKTYKNIAVTGSFSAIDPDGDTLTYQIVEKPARGEVILADDGTAAFVYKPYENKTGKDSFTYTAVDSVGNVSESAIVNIKIDKARTSVTYSDMEDNPAHAAAIRLAEMEVFTGEALGDQYFFHPDTQVTRGSFVVMALTAAGITDLSQVSATGFADDGTIPSWMRPYVATALKSGIIKGVFDDEGEIAFSADAPITFAEAAVILNRAMGFTDVTPAAVYTDEAMIPAWAYQAAYNLESTGVIIADRTGSLNLTRLVTRGDAAEMITAALDVVEARETSGGLLSWFK</sequence>
<dbReference type="PROSITE" id="PS51272">
    <property type="entry name" value="SLH"/>
    <property type="match status" value="1"/>
</dbReference>
<dbReference type="STRING" id="1122930.SAMN02745168_0453"/>
<dbReference type="Pfam" id="PF17963">
    <property type="entry name" value="Big_9"/>
    <property type="match status" value="1"/>
</dbReference>
<protein>
    <submittedName>
        <fullName evidence="3">S-layer homology domain-containing protein</fullName>
    </submittedName>
</protein>